<reference evidence="2 3" key="1">
    <citation type="submission" date="2024-09" db="EMBL/GenBank/DDBJ databases">
        <authorList>
            <person name="Pan X."/>
        </authorList>
    </citation>
    <scope>NUCLEOTIDE SEQUENCE [LARGE SCALE GENOMIC DNA]</scope>
    <source>
        <strain evidence="2 3">B2969</strain>
    </source>
</reference>
<dbReference type="EMBL" id="JBIQWL010000002">
    <property type="protein sequence ID" value="MFH8250253.1"/>
    <property type="molecule type" value="Genomic_DNA"/>
</dbReference>
<dbReference type="RefSeq" id="WP_396640184.1">
    <property type="nucleotide sequence ID" value="NZ_JBIQWL010000002.1"/>
</dbReference>
<evidence type="ECO:0008006" key="4">
    <source>
        <dbReference type="Google" id="ProtNLM"/>
    </source>
</evidence>
<gene>
    <name evidence="2" type="ORF">ACH3VR_07800</name>
</gene>
<evidence type="ECO:0000313" key="3">
    <source>
        <dbReference type="Proteomes" id="UP001610861"/>
    </source>
</evidence>
<dbReference type="InterPro" id="IPR010998">
    <property type="entry name" value="Integrase_recombinase_N"/>
</dbReference>
<dbReference type="Gene3D" id="1.10.150.130">
    <property type="match status" value="1"/>
</dbReference>
<dbReference type="InterPro" id="IPR011010">
    <property type="entry name" value="DNA_brk_join_enz"/>
</dbReference>
<evidence type="ECO:0000313" key="2">
    <source>
        <dbReference type="EMBL" id="MFH8250253.1"/>
    </source>
</evidence>
<dbReference type="SUPFAM" id="SSF56349">
    <property type="entry name" value="DNA breaking-rejoining enzymes"/>
    <property type="match status" value="1"/>
</dbReference>
<dbReference type="Proteomes" id="UP001610861">
    <property type="component" value="Unassembled WGS sequence"/>
</dbReference>
<name>A0ABW7Q5Y9_9MICO</name>
<sequence length="213" mass="23404">MRTGRPPLELGTHGKITTRAVGNGRTCAIARLRLWDGELHRVTATADAAPAARALLELRIAERLRLSELDAWRYLTPRDPFDELVYVWLEDHTWCSEVSAATRAACERIVRTQLAPAFGDLAIGEVSVERIEQHVDTQRASSEAAAVSSRDVIELLLDFAVGEGVLIANPMEAVSGARAPSGLGDLDAYRRLVRGRIDLRREEQLRDGGRADG</sequence>
<proteinExistence type="predicted"/>
<keyword evidence="3" id="KW-1185">Reference proteome</keyword>
<keyword evidence="1" id="KW-0238">DNA-binding</keyword>
<organism evidence="2 3">
    <name type="scientific">Microbacterium alkaliflavum</name>
    <dbReference type="NCBI Taxonomy" id="3248839"/>
    <lineage>
        <taxon>Bacteria</taxon>
        <taxon>Bacillati</taxon>
        <taxon>Actinomycetota</taxon>
        <taxon>Actinomycetes</taxon>
        <taxon>Micrococcales</taxon>
        <taxon>Microbacteriaceae</taxon>
        <taxon>Microbacterium</taxon>
    </lineage>
</organism>
<comment type="caution">
    <text evidence="2">The sequence shown here is derived from an EMBL/GenBank/DDBJ whole genome shotgun (WGS) entry which is preliminary data.</text>
</comment>
<protein>
    <recommendedName>
        <fullName evidence="4">Integrase</fullName>
    </recommendedName>
</protein>
<accession>A0ABW7Q5Y9</accession>
<evidence type="ECO:0000256" key="1">
    <source>
        <dbReference type="ARBA" id="ARBA00023125"/>
    </source>
</evidence>